<accession>K0WV31</accession>
<dbReference type="InterPro" id="IPR036705">
    <property type="entry name" value="Ribosyl_crysJ1_sf"/>
</dbReference>
<evidence type="ECO:0000313" key="2">
    <source>
        <dbReference type="EMBL" id="EJZ62056.1"/>
    </source>
</evidence>
<dbReference type="InterPro" id="IPR005502">
    <property type="entry name" value="Ribosyl_crysJ1"/>
</dbReference>
<feature type="chain" id="PRO_5003840661" description="ADP-ribosylglycohydrolase" evidence="1">
    <location>
        <begin position="21"/>
        <end position="520"/>
    </location>
</feature>
<feature type="signal peptide" evidence="1">
    <location>
        <begin position="1"/>
        <end position="20"/>
    </location>
</feature>
<dbReference type="PROSITE" id="PS51257">
    <property type="entry name" value="PROKAR_LIPOPROTEIN"/>
    <property type="match status" value="1"/>
</dbReference>
<organism evidence="2 3">
    <name type="scientific">Barnesiella intestinihominis YIT 11860</name>
    <dbReference type="NCBI Taxonomy" id="742726"/>
    <lineage>
        <taxon>Bacteria</taxon>
        <taxon>Pseudomonadati</taxon>
        <taxon>Bacteroidota</taxon>
        <taxon>Bacteroidia</taxon>
        <taxon>Bacteroidales</taxon>
        <taxon>Barnesiellaceae</taxon>
        <taxon>Barnesiella</taxon>
    </lineage>
</organism>
<dbReference type="Gene3D" id="1.10.4080.10">
    <property type="entry name" value="ADP-ribosylation/Crystallin J1"/>
    <property type="match status" value="1"/>
</dbReference>
<protein>
    <recommendedName>
        <fullName evidence="4">ADP-ribosylglycohydrolase</fullName>
    </recommendedName>
</protein>
<dbReference type="HOGENOM" id="CLU_525667_0_0_10"/>
<dbReference type="PATRIC" id="fig|742726.3.peg.2851"/>
<dbReference type="AlphaFoldDB" id="K0WV31"/>
<name>K0WV31_9BACT</name>
<dbReference type="SUPFAM" id="SSF101478">
    <property type="entry name" value="ADP-ribosylglycohydrolase"/>
    <property type="match status" value="1"/>
</dbReference>
<keyword evidence="3" id="KW-1185">Reference proteome</keyword>
<dbReference type="eggNOG" id="COG1397">
    <property type="taxonomic scope" value="Bacteria"/>
</dbReference>
<sequence>MKKGLGLLMPLFLMACSQQATISKDTLKDKIAGGWAGKMIGVSYGLPTEFKALGKMYEDSIHWTPVRVKDALWEDDLYVQLTLMDVMDKHGMQAEQKKYQEALAIAEFRLWHANVQTRKNYFDSIFPPQSGQPEFNLHADDIDFQIEADYIGFMCPGMPQTANKMADYMGHIMNYGDGVYGGAFVASLYSEAYLQNDIRSVIEKALLSLPAESGYRRIIEDVIAFHQENPDDWTKCWQMLENKWARANICNPGTKYNIDAKLNGAYIVIGLLYGEGDINKTLEISTRCGQDSDCNPSNALAVLGIIKGFSAFPQEYREAIEKIGDKPFVHTNYSFNKAVERTADYAEKLIVENGGKVTEDSYSIVLQEPVALPMEDAFPNLVYSKRAAIVDADKDSCWTLKGNWQDAENGYVKYSEQAGDEIMFTFEGTGASIEGWWVKNGGKADVYVDGIFKRTIDCFYYYAKQEHRNINIFHILNLEEGKHTINIVVKGEKREESEGCAIGVRGAIVFKNGTKSYDAI</sequence>
<proteinExistence type="predicted"/>
<dbReference type="Proteomes" id="UP000006044">
    <property type="component" value="Unassembled WGS sequence"/>
</dbReference>
<comment type="caution">
    <text evidence="2">The sequence shown here is derived from an EMBL/GenBank/DDBJ whole genome shotgun (WGS) entry which is preliminary data.</text>
</comment>
<reference evidence="2 3" key="1">
    <citation type="submission" date="2012-08" db="EMBL/GenBank/DDBJ databases">
        <title>The Genome Sequence of Barnesiella intestinihominis YIT 11860.</title>
        <authorList>
            <consortium name="The Broad Institute Genome Sequencing Platform"/>
            <person name="Earl A."/>
            <person name="Ward D."/>
            <person name="Feldgarden M."/>
            <person name="Gevers D."/>
            <person name="Morotomi M."/>
            <person name="Walker B."/>
            <person name="Young S.K."/>
            <person name="Zeng Q."/>
            <person name="Gargeya S."/>
            <person name="Fitzgerald M."/>
            <person name="Haas B."/>
            <person name="Abouelleil A."/>
            <person name="Alvarado L."/>
            <person name="Arachchi H.M."/>
            <person name="Berlin A.M."/>
            <person name="Chapman S.B."/>
            <person name="Goldberg J."/>
            <person name="Griggs A."/>
            <person name="Gujja S."/>
            <person name="Hansen M."/>
            <person name="Howarth C."/>
            <person name="Imamovic A."/>
            <person name="Larimer J."/>
            <person name="McCowen C."/>
            <person name="Montmayeur A."/>
            <person name="Murphy C."/>
            <person name="Neiman D."/>
            <person name="Pearson M."/>
            <person name="Priest M."/>
            <person name="Roberts A."/>
            <person name="Saif S."/>
            <person name="Shea T."/>
            <person name="Sisk P."/>
            <person name="Sykes S."/>
            <person name="Wortman J."/>
            <person name="Nusbaum C."/>
            <person name="Birren B."/>
        </authorList>
    </citation>
    <scope>NUCLEOTIDE SEQUENCE [LARGE SCALE GENOMIC DNA]</scope>
    <source>
        <strain evidence="2 3">YIT 11860</strain>
    </source>
</reference>
<gene>
    <name evidence="2" type="ORF">HMPREF9448_02737</name>
</gene>
<dbReference type="Pfam" id="PF03747">
    <property type="entry name" value="ADP_ribosyl_GH"/>
    <property type="match status" value="1"/>
</dbReference>
<dbReference type="Gene3D" id="2.60.120.260">
    <property type="entry name" value="Galactose-binding domain-like"/>
    <property type="match status" value="1"/>
</dbReference>
<keyword evidence="1" id="KW-0732">Signal</keyword>
<dbReference type="EMBL" id="ADLE01000018">
    <property type="protein sequence ID" value="EJZ62056.1"/>
    <property type="molecule type" value="Genomic_DNA"/>
</dbReference>
<evidence type="ECO:0008006" key="4">
    <source>
        <dbReference type="Google" id="ProtNLM"/>
    </source>
</evidence>
<evidence type="ECO:0000313" key="3">
    <source>
        <dbReference type="Proteomes" id="UP000006044"/>
    </source>
</evidence>
<evidence type="ECO:0000256" key="1">
    <source>
        <dbReference type="SAM" id="SignalP"/>
    </source>
</evidence>
<dbReference type="STRING" id="742726.HMPREF9448_02737"/>